<dbReference type="PROSITE" id="PS50977">
    <property type="entry name" value="HTH_TETR_2"/>
    <property type="match status" value="1"/>
</dbReference>
<dbReference type="InterPro" id="IPR001647">
    <property type="entry name" value="HTH_TetR"/>
</dbReference>
<accession>A0ABT4YTW0</accession>
<evidence type="ECO:0000313" key="6">
    <source>
        <dbReference type="EMBL" id="MDB1124991.1"/>
    </source>
</evidence>
<keyword evidence="1" id="KW-0805">Transcription regulation</keyword>
<dbReference type="SUPFAM" id="SSF48498">
    <property type="entry name" value="Tetracyclin repressor-like, C-terminal domain"/>
    <property type="match status" value="1"/>
</dbReference>
<dbReference type="RefSeq" id="WP_272138286.1">
    <property type="nucleotide sequence ID" value="NZ_JAQLOI010000003.1"/>
</dbReference>
<proteinExistence type="predicted"/>
<dbReference type="SUPFAM" id="SSF46689">
    <property type="entry name" value="Homeodomain-like"/>
    <property type="match status" value="1"/>
</dbReference>
<evidence type="ECO:0000259" key="5">
    <source>
        <dbReference type="PROSITE" id="PS50977"/>
    </source>
</evidence>
<dbReference type="PANTHER" id="PTHR47506">
    <property type="entry name" value="TRANSCRIPTIONAL REGULATORY PROTEIN"/>
    <property type="match status" value="1"/>
</dbReference>
<feature type="domain" description="HTH tetR-type" evidence="5">
    <location>
        <begin position="6"/>
        <end position="66"/>
    </location>
</feature>
<feature type="DNA-binding region" description="H-T-H motif" evidence="4">
    <location>
        <begin position="29"/>
        <end position="48"/>
    </location>
</feature>
<keyword evidence="7" id="KW-1185">Reference proteome</keyword>
<evidence type="ECO:0000256" key="4">
    <source>
        <dbReference type="PROSITE-ProRule" id="PRU00335"/>
    </source>
</evidence>
<dbReference type="Gene3D" id="1.10.357.10">
    <property type="entry name" value="Tetracycline Repressor, domain 2"/>
    <property type="match status" value="1"/>
</dbReference>
<dbReference type="EMBL" id="JAQLOI010000003">
    <property type="protein sequence ID" value="MDB1124991.1"/>
    <property type="molecule type" value="Genomic_DNA"/>
</dbReference>
<gene>
    <name evidence="6" type="ORF">PGX00_15645</name>
</gene>
<dbReference type="InterPro" id="IPR009057">
    <property type="entry name" value="Homeodomain-like_sf"/>
</dbReference>
<protein>
    <submittedName>
        <fullName evidence="6">TetR/AcrR family transcriptional regulator</fullName>
    </submittedName>
</protein>
<sequence length="199" mass="22229">MSKYAKFNREDVIEKATNLYWEKGFHGTSMRNLQDVVDLRPGSIYASFGSKECLFKEAIQHYADTSGAQLRQCLVDSDSPLEALKSFIKCIVIGSQNTAPSGMCMLVKTIAELTDEHQELLSFAKEKMAAVETEFTKIIQQAIDKGELDKSSDPAKLARYLQVQIIGLRTYIRANNNVSAGNEMIDDLFSTAPLRMSKC</sequence>
<evidence type="ECO:0000256" key="1">
    <source>
        <dbReference type="ARBA" id="ARBA00023015"/>
    </source>
</evidence>
<dbReference type="Pfam" id="PF16925">
    <property type="entry name" value="TetR_C_13"/>
    <property type="match status" value="1"/>
</dbReference>
<keyword evidence="3" id="KW-0804">Transcription</keyword>
<evidence type="ECO:0000256" key="2">
    <source>
        <dbReference type="ARBA" id="ARBA00023125"/>
    </source>
</evidence>
<evidence type="ECO:0000256" key="3">
    <source>
        <dbReference type="ARBA" id="ARBA00023163"/>
    </source>
</evidence>
<dbReference type="Pfam" id="PF00440">
    <property type="entry name" value="TetR_N"/>
    <property type="match status" value="1"/>
</dbReference>
<dbReference type="PANTHER" id="PTHR47506:SF8">
    <property type="entry name" value="REPRESSOR OF PUTATIVE XENOBIOTIC REDUCTASE TETR FAMILY-RELATED"/>
    <property type="match status" value="1"/>
</dbReference>
<evidence type="ECO:0000313" key="7">
    <source>
        <dbReference type="Proteomes" id="UP001210678"/>
    </source>
</evidence>
<dbReference type="Proteomes" id="UP001210678">
    <property type="component" value="Unassembled WGS sequence"/>
</dbReference>
<dbReference type="InterPro" id="IPR011075">
    <property type="entry name" value="TetR_C"/>
</dbReference>
<organism evidence="6 7">
    <name type="scientific">Vibrio algarum</name>
    <dbReference type="NCBI Taxonomy" id="3020714"/>
    <lineage>
        <taxon>Bacteria</taxon>
        <taxon>Pseudomonadati</taxon>
        <taxon>Pseudomonadota</taxon>
        <taxon>Gammaproteobacteria</taxon>
        <taxon>Vibrionales</taxon>
        <taxon>Vibrionaceae</taxon>
        <taxon>Vibrio</taxon>
    </lineage>
</organism>
<dbReference type="InterPro" id="IPR036271">
    <property type="entry name" value="Tet_transcr_reg_TetR-rel_C_sf"/>
</dbReference>
<comment type="caution">
    <text evidence="6">The sequence shown here is derived from an EMBL/GenBank/DDBJ whole genome shotgun (WGS) entry which is preliminary data.</text>
</comment>
<name>A0ABT4YTW0_9VIBR</name>
<reference evidence="6 7" key="1">
    <citation type="submission" date="2023-01" db="EMBL/GenBank/DDBJ databases">
        <title>Vibrio sp. KJ40-1 sp.nov, isolated from marine algae.</title>
        <authorList>
            <person name="Butt M."/>
            <person name="Kim J.M.J."/>
            <person name="Jeon C.O.C."/>
        </authorList>
    </citation>
    <scope>NUCLEOTIDE SEQUENCE [LARGE SCALE GENOMIC DNA]</scope>
    <source>
        <strain evidence="6 7">KJ40-1</strain>
    </source>
</reference>
<keyword evidence="2 4" id="KW-0238">DNA-binding</keyword>